<keyword evidence="3" id="KW-1185">Reference proteome</keyword>
<dbReference type="InterPro" id="IPR000073">
    <property type="entry name" value="AB_hydrolase_1"/>
</dbReference>
<evidence type="ECO:0000313" key="3">
    <source>
        <dbReference type="Proteomes" id="UP000604825"/>
    </source>
</evidence>
<dbReference type="PRINTS" id="PR00111">
    <property type="entry name" value="ABHYDROLASE"/>
</dbReference>
<dbReference type="Proteomes" id="UP000604825">
    <property type="component" value="Unassembled WGS sequence"/>
</dbReference>
<dbReference type="OrthoDB" id="408373at2759"/>
<dbReference type="InterPro" id="IPR029058">
    <property type="entry name" value="AB_hydrolase_fold"/>
</dbReference>
<dbReference type="GO" id="GO:0009696">
    <property type="term" value="P:salicylic acid metabolic process"/>
    <property type="evidence" value="ECO:0007669"/>
    <property type="project" value="TreeGrafter"/>
</dbReference>
<dbReference type="FunFam" id="3.40.50.1820:FF:000051">
    <property type="entry name" value="(S)-hydroxynitrile lyase"/>
    <property type="match status" value="1"/>
</dbReference>
<dbReference type="InterPro" id="IPR045889">
    <property type="entry name" value="MES/HNL"/>
</dbReference>
<organism evidence="2 3">
    <name type="scientific">Miscanthus lutarioriparius</name>
    <dbReference type="NCBI Taxonomy" id="422564"/>
    <lineage>
        <taxon>Eukaryota</taxon>
        <taxon>Viridiplantae</taxon>
        <taxon>Streptophyta</taxon>
        <taxon>Embryophyta</taxon>
        <taxon>Tracheophyta</taxon>
        <taxon>Spermatophyta</taxon>
        <taxon>Magnoliopsida</taxon>
        <taxon>Liliopsida</taxon>
        <taxon>Poales</taxon>
        <taxon>Poaceae</taxon>
        <taxon>PACMAD clade</taxon>
        <taxon>Panicoideae</taxon>
        <taxon>Andropogonodae</taxon>
        <taxon>Andropogoneae</taxon>
        <taxon>Saccharinae</taxon>
        <taxon>Miscanthus</taxon>
    </lineage>
</organism>
<sequence length="270" mass="29765">MESGSKQRRRQHHFVLVHGACHGAWCWYKVGTLLSSAGHRVTALDMAACGASPGRAEEVPSFEEYSRPLLAAVAGLPPDEKAVLVGHSFGGLNLALAMERYPDRVAVAVFVAAAMPAAGKPMAFVLEQVWQQEHPADRYMDCKFETGGDPQHPVETFRLVPQYLKQRLYQLSPPEDLTLAVAMVRPSQRFQDDATMKGDVLTAERYGAVRRVCVVAEDDATVPAAFQRRMASWNPGTEVMGLQGADHMAMLSKPRELSELLMEIADKYII</sequence>
<dbReference type="SUPFAM" id="SSF53474">
    <property type="entry name" value="alpha/beta-Hydrolases"/>
    <property type="match status" value="1"/>
</dbReference>
<dbReference type="AlphaFoldDB" id="A0A811P6B1"/>
<gene>
    <name evidence="2" type="ORF">NCGR_LOCUS23417</name>
</gene>
<name>A0A811P6B1_9POAL</name>
<dbReference type="EMBL" id="CAJGYO010000006">
    <property type="protein sequence ID" value="CAD6235052.1"/>
    <property type="molecule type" value="Genomic_DNA"/>
</dbReference>
<protein>
    <recommendedName>
        <fullName evidence="1">AB hydrolase-1 domain-containing protein</fullName>
    </recommendedName>
</protein>
<evidence type="ECO:0000313" key="2">
    <source>
        <dbReference type="EMBL" id="CAD6235052.1"/>
    </source>
</evidence>
<dbReference type="GO" id="GO:0009694">
    <property type="term" value="P:jasmonic acid metabolic process"/>
    <property type="evidence" value="ECO:0007669"/>
    <property type="project" value="TreeGrafter"/>
</dbReference>
<proteinExistence type="predicted"/>
<dbReference type="GO" id="GO:0080031">
    <property type="term" value="F:methyl salicylate esterase activity"/>
    <property type="evidence" value="ECO:0007669"/>
    <property type="project" value="TreeGrafter"/>
</dbReference>
<dbReference type="GO" id="GO:0080032">
    <property type="term" value="F:methyl jasmonate esterase activity"/>
    <property type="evidence" value="ECO:0007669"/>
    <property type="project" value="TreeGrafter"/>
</dbReference>
<dbReference type="PANTHER" id="PTHR10992:SF1079">
    <property type="entry name" value="ESTERASE PIR7A"/>
    <property type="match status" value="1"/>
</dbReference>
<feature type="domain" description="AB hydrolase-1" evidence="1">
    <location>
        <begin position="14"/>
        <end position="259"/>
    </location>
</feature>
<dbReference type="GO" id="GO:0080030">
    <property type="term" value="F:methyl indole-3-acetate esterase activity"/>
    <property type="evidence" value="ECO:0007669"/>
    <property type="project" value="TreeGrafter"/>
</dbReference>
<dbReference type="Gene3D" id="3.40.50.1820">
    <property type="entry name" value="alpha/beta hydrolase"/>
    <property type="match status" value="1"/>
</dbReference>
<evidence type="ECO:0000259" key="1">
    <source>
        <dbReference type="Pfam" id="PF12697"/>
    </source>
</evidence>
<comment type="caution">
    <text evidence="2">The sequence shown here is derived from an EMBL/GenBank/DDBJ whole genome shotgun (WGS) entry which is preliminary data.</text>
</comment>
<dbReference type="PANTHER" id="PTHR10992">
    <property type="entry name" value="METHYLESTERASE FAMILY MEMBER"/>
    <property type="match status" value="1"/>
</dbReference>
<reference evidence="2" key="1">
    <citation type="submission" date="2020-10" db="EMBL/GenBank/DDBJ databases">
        <authorList>
            <person name="Han B."/>
            <person name="Lu T."/>
            <person name="Zhao Q."/>
            <person name="Huang X."/>
            <person name="Zhao Y."/>
        </authorList>
    </citation>
    <scope>NUCLEOTIDE SEQUENCE</scope>
</reference>
<accession>A0A811P6B1</accession>
<dbReference type="Pfam" id="PF12697">
    <property type="entry name" value="Abhydrolase_6"/>
    <property type="match status" value="1"/>
</dbReference>